<protein>
    <recommendedName>
        <fullName evidence="4">F-box domain-containing protein</fullName>
    </recommendedName>
</protein>
<dbReference type="RefSeq" id="XP_016759022.1">
    <property type="nucleotide sequence ID" value="XM_016906440.1"/>
</dbReference>
<gene>
    <name evidence="2" type="ORF">SEPMUDRAFT_150856</name>
</gene>
<sequence>MLSHKHVRPDVPCILCKLPRELRDHVYHYILLRDNHSSSSPSESSNQRRPHQLRHIPNHEIYLISYSDISSPLLLCRQFHYELTNLACATEHQQMLSITFGFGKKYHPRHFFSQLTAIQAGLSPALVSHLRVLELQHVKSCFSDLMSEGDGDEPKDNQKGDDDSLISPSSILPELITIAQRIFPKLKTIRLHVWLDGWQEYSQYFSSTPTALHRAELSAFLKLGETHSTRGGVTVCPILSVVDYRASGADRHNQHHRRHRRQHHDESIGVVVKQAAPVEVQRRRVEEALQWDVVAEKKVWGGPWGVRSGVGWGIPLMMLCVPLLPEAGE</sequence>
<organism evidence="2 3">
    <name type="scientific">Sphaerulina musiva (strain SO2202)</name>
    <name type="common">Poplar stem canker fungus</name>
    <name type="synonym">Septoria musiva</name>
    <dbReference type="NCBI Taxonomy" id="692275"/>
    <lineage>
        <taxon>Eukaryota</taxon>
        <taxon>Fungi</taxon>
        <taxon>Dikarya</taxon>
        <taxon>Ascomycota</taxon>
        <taxon>Pezizomycotina</taxon>
        <taxon>Dothideomycetes</taxon>
        <taxon>Dothideomycetidae</taxon>
        <taxon>Mycosphaerellales</taxon>
        <taxon>Mycosphaerellaceae</taxon>
        <taxon>Sphaerulina</taxon>
    </lineage>
</organism>
<feature type="compositionally biased region" description="Basic and acidic residues" evidence="1">
    <location>
        <begin position="152"/>
        <end position="162"/>
    </location>
</feature>
<evidence type="ECO:0008006" key="4">
    <source>
        <dbReference type="Google" id="ProtNLM"/>
    </source>
</evidence>
<keyword evidence="3" id="KW-1185">Reference proteome</keyword>
<reference evidence="2 3" key="1">
    <citation type="journal article" date="2012" name="PLoS Pathog.">
        <title>Diverse lifestyles and strategies of plant pathogenesis encoded in the genomes of eighteen Dothideomycetes fungi.</title>
        <authorList>
            <person name="Ohm R.A."/>
            <person name="Feau N."/>
            <person name="Henrissat B."/>
            <person name="Schoch C.L."/>
            <person name="Horwitz B.A."/>
            <person name="Barry K.W."/>
            <person name="Condon B.J."/>
            <person name="Copeland A.C."/>
            <person name="Dhillon B."/>
            <person name="Glaser F."/>
            <person name="Hesse C.N."/>
            <person name="Kosti I."/>
            <person name="LaButti K."/>
            <person name="Lindquist E.A."/>
            <person name="Lucas S."/>
            <person name="Salamov A.A."/>
            <person name="Bradshaw R.E."/>
            <person name="Ciuffetti L."/>
            <person name="Hamelin R.C."/>
            <person name="Kema G.H.J."/>
            <person name="Lawrence C."/>
            <person name="Scott J.A."/>
            <person name="Spatafora J.W."/>
            <person name="Turgeon B.G."/>
            <person name="de Wit P.J.G.M."/>
            <person name="Zhong S."/>
            <person name="Goodwin S.B."/>
            <person name="Grigoriev I.V."/>
        </authorList>
    </citation>
    <scope>NUCLEOTIDE SEQUENCE [LARGE SCALE GENOMIC DNA]</scope>
    <source>
        <strain evidence="2 3">SO2202</strain>
    </source>
</reference>
<dbReference type="Proteomes" id="UP000016931">
    <property type="component" value="Unassembled WGS sequence"/>
</dbReference>
<dbReference type="HOGENOM" id="CLU_845114_0_0_1"/>
<feature type="region of interest" description="Disordered" evidence="1">
    <location>
        <begin position="146"/>
        <end position="166"/>
    </location>
</feature>
<dbReference type="AlphaFoldDB" id="N1QEL3"/>
<evidence type="ECO:0000256" key="1">
    <source>
        <dbReference type="SAM" id="MobiDB-lite"/>
    </source>
</evidence>
<dbReference type="GeneID" id="27903577"/>
<evidence type="ECO:0000313" key="2">
    <source>
        <dbReference type="EMBL" id="EMF10901.1"/>
    </source>
</evidence>
<dbReference type="EMBL" id="KB456267">
    <property type="protein sequence ID" value="EMF10901.1"/>
    <property type="molecule type" value="Genomic_DNA"/>
</dbReference>
<accession>N1QEL3</accession>
<name>N1QEL3_SPHMS</name>
<evidence type="ECO:0000313" key="3">
    <source>
        <dbReference type="Proteomes" id="UP000016931"/>
    </source>
</evidence>
<proteinExistence type="predicted"/>